<keyword evidence="1" id="KW-0227">DNA damage</keyword>
<comment type="subunit">
    <text evidence="1">Component of the SMC5-SMC6 complex.</text>
</comment>
<proteinExistence type="inferred from homology"/>
<keyword evidence="1" id="KW-0539">Nucleus</keyword>
<keyword evidence="1" id="KW-0233">DNA recombination</keyword>
<dbReference type="GO" id="GO:0006310">
    <property type="term" value="P:DNA recombination"/>
    <property type="evidence" value="ECO:0007669"/>
    <property type="project" value="UniProtKB-UniRule"/>
</dbReference>
<comment type="function">
    <text evidence="1">Component of the SMC5-SMC6 complex, that promotes sister chromatid alignment after DNA damage and facilitates double-stranded DNA breaks (DSBs) repair via homologous recombination between sister chromatids.</text>
</comment>
<sequence length="93" mass="10591">MEEAPGIVVLRDPDVKPVVYHGSINNSRLIDVMEQNKHQAPRLPGANAVASKEISYTHFLFRFDFKDWKLMLDTVEAGEELMPHRISVDMSPN</sequence>
<name>A0AA35YD27_LACSI</name>
<dbReference type="EMBL" id="OX465077">
    <property type="protein sequence ID" value="CAI9267993.1"/>
    <property type="molecule type" value="Genomic_DNA"/>
</dbReference>
<reference evidence="2" key="1">
    <citation type="submission" date="2023-04" db="EMBL/GenBank/DDBJ databases">
        <authorList>
            <person name="Vijverberg K."/>
            <person name="Xiong W."/>
            <person name="Schranz E."/>
        </authorList>
    </citation>
    <scope>NUCLEOTIDE SEQUENCE</scope>
</reference>
<keyword evidence="3" id="KW-1185">Reference proteome</keyword>
<dbReference type="PANTHER" id="PTHR16140">
    <property type="entry name" value="NON-STRUCTURAL MAINTENANCE OF CHROMOSOMES ELEMENT 4"/>
    <property type="match status" value="1"/>
</dbReference>
<dbReference type="Proteomes" id="UP001177003">
    <property type="component" value="Chromosome 1"/>
</dbReference>
<dbReference type="GO" id="GO:0005634">
    <property type="term" value="C:nucleus"/>
    <property type="evidence" value="ECO:0007669"/>
    <property type="project" value="UniProtKB-SubCell"/>
</dbReference>
<dbReference type="PANTHER" id="PTHR16140:SF0">
    <property type="entry name" value="NON-STRUCTURAL MAINTENANCE OF CHROMOSOMES ELEMENT 4"/>
    <property type="match status" value="1"/>
</dbReference>
<accession>A0AA35YD27</accession>
<dbReference type="GO" id="GO:0030915">
    <property type="term" value="C:Smc5-Smc6 complex"/>
    <property type="evidence" value="ECO:0007669"/>
    <property type="project" value="UniProtKB-UniRule"/>
</dbReference>
<comment type="similarity">
    <text evidence="1">Belongs to the NSE4 family.</text>
</comment>
<dbReference type="InterPro" id="IPR027786">
    <property type="entry name" value="Nse4/EID"/>
</dbReference>
<dbReference type="AlphaFoldDB" id="A0AA35YD27"/>
<evidence type="ECO:0000313" key="2">
    <source>
        <dbReference type="EMBL" id="CAI9267993.1"/>
    </source>
</evidence>
<dbReference type="GO" id="GO:0006281">
    <property type="term" value="P:DNA repair"/>
    <property type="evidence" value="ECO:0007669"/>
    <property type="project" value="UniProtKB-UniRule"/>
</dbReference>
<comment type="subcellular location">
    <subcellularLocation>
        <location evidence="1">Nucleus</location>
    </subcellularLocation>
</comment>
<evidence type="ECO:0000256" key="1">
    <source>
        <dbReference type="RuleBase" id="RU365071"/>
    </source>
</evidence>
<keyword evidence="1" id="KW-0234">DNA repair</keyword>
<protein>
    <recommendedName>
        <fullName evidence="1">Non-structural maintenance of chromosomes element 4</fullName>
    </recommendedName>
</protein>
<organism evidence="2 3">
    <name type="scientific">Lactuca saligna</name>
    <name type="common">Willowleaf lettuce</name>
    <dbReference type="NCBI Taxonomy" id="75948"/>
    <lineage>
        <taxon>Eukaryota</taxon>
        <taxon>Viridiplantae</taxon>
        <taxon>Streptophyta</taxon>
        <taxon>Embryophyta</taxon>
        <taxon>Tracheophyta</taxon>
        <taxon>Spermatophyta</taxon>
        <taxon>Magnoliopsida</taxon>
        <taxon>eudicotyledons</taxon>
        <taxon>Gunneridae</taxon>
        <taxon>Pentapetalae</taxon>
        <taxon>asterids</taxon>
        <taxon>campanulids</taxon>
        <taxon>Asterales</taxon>
        <taxon>Asteraceae</taxon>
        <taxon>Cichorioideae</taxon>
        <taxon>Cichorieae</taxon>
        <taxon>Lactucinae</taxon>
        <taxon>Lactuca</taxon>
    </lineage>
</organism>
<evidence type="ECO:0000313" key="3">
    <source>
        <dbReference type="Proteomes" id="UP001177003"/>
    </source>
</evidence>
<gene>
    <name evidence="2" type="ORF">LSALG_LOCUS8443</name>
</gene>